<proteinExistence type="inferred from homology"/>
<dbReference type="GO" id="GO:0032273">
    <property type="term" value="P:positive regulation of protein polymerization"/>
    <property type="evidence" value="ECO:0007669"/>
    <property type="project" value="TreeGrafter"/>
</dbReference>
<accession>A0AAV8YL72</accession>
<dbReference type="InterPro" id="IPR008907">
    <property type="entry name" value="TPP/p25"/>
</dbReference>
<reference evidence="2" key="1">
    <citation type="journal article" date="2023" name="Insect Mol. Biol.">
        <title>Genome sequencing provides insights into the evolution of gene families encoding plant cell wall-degrading enzymes in longhorned beetles.</title>
        <authorList>
            <person name="Shin N.R."/>
            <person name="Okamura Y."/>
            <person name="Kirsch R."/>
            <person name="Pauchet Y."/>
        </authorList>
    </citation>
    <scope>NUCLEOTIDE SEQUENCE</scope>
    <source>
        <strain evidence="2">AMC_N1</strain>
    </source>
</reference>
<dbReference type="PANTHER" id="PTHR12932">
    <property type="entry name" value="P25 ALPHA-RELATED"/>
    <property type="match status" value="1"/>
</dbReference>
<dbReference type="InterPro" id="IPR011992">
    <property type="entry name" value="EF-hand-dom_pair"/>
</dbReference>
<comment type="similarity">
    <text evidence="1">Belongs to the TPPP family.</text>
</comment>
<sequence>MCEDKINLDQQFINFAKFGDAKADGKFIKLSNIDRWFKQAEVINKNLTMTDTGVSFNKFKVKAITYSQFLKLIEELANEKKVSLEELKEKLECCGLPGAKKKEVAKPSVPFPQANIY</sequence>
<dbReference type="GO" id="GO:0005874">
    <property type="term" value="C:microtubule"/>
    <property type="evidence" value="ECO:0007669"/>
    <property type="project" value="TreeGrafter"/>
</dbReference>
<keyword evidence="3" id="KW-1185">Reference proteome</keyword>
<dbReference type="PANTHER" id="PTHR12932:SF9">
    <property type="entry name" value="TUBULIN POLYMERIZATION-PROMOTING PROTEIN HOMOLOG"/>
    <property type="match status" value="1"/>
</dbReference>
<gene>
    <name evidence="2" type="ORF">NQ318_010979</name>
</gene>
<dbReference type="GO" id="GO:0001578">
    <property type="term" value="P:microtubule bundle formation"/>
    <property type="evidence" value="ECO:0007669"/>
    <property type="project" value="TreeGrafter"/>
</dbReference>
<organism evidence="2 3">
    <name type="scientific">Aromia moschata</name>
    <dbReference type="NCBI Taxonomy" id="1265417"/>
    <lineage>
        <taxon>Eukaryota</taxon>
        <taxon>Metazoa</taxon>
        <taxon>Ecdysozoa</taxon>
        <taxon>Arthropoda</taxon>
        <taxon>Hexapoda</taxon>
        <taxon>Insecta</taxon>
        <taxon>Pterygota</taxon>
        <taxon>Neoptera</taxon>
        <taxon>Endopterygota</taxon>
        <taxon>Coleoptera</taxon>
        <taxon>Polyphaga</taxon>
        <taxon>Cucujiformia</taxon>
        <taxon>Chrysomeloidea</taxon>
        <taxon>Cerambycidae</taxon>
        <taxon>Cerambycinae</taxon>
        <taxon>Callichromatini</taxon>
        <taxon>Aromia</taxon>
    </lineage>
</organism>
<dbReference type="SUPFAM" id="SSF47473">
    <property type="entry name" value="EF-hand"/>
    <property type="match status" value="1"/>
</dbReference>
<dbReference type="Gene3D" id="1.10.238.10">
    <property type="entry name" value="EF-hand"/>
    <property type="match status" value="1"/>
</dbReference>
<dbReference type="Pfam" id="PF05517">
    <property type="entry name" value="p25-alpha"/>
    <property type="match status" value="1"/>
</dbReference>
<protein>
    <submittedName>
        <fullName evidence="2">Uncharacterized protein</fullName>
    </submittedName>
</protein>
<dbReference type="Proteomes" id="UP001162162">
    <property type="component" value="Unassembled WGS sequence"/>
</dbReference>
<dbReference type="EMBL" id="JAPWTK010000074">
    <property type="protein sequence ID" value="KAJ8952069.1"/>
    <property type="molecule type" value="Genomic_DNA"/>
</dbReference>
<evidence type="ECO:0000313" key="3">
    <source>
        <dbReference type="Proteomes" id="UP001162162"/>
    </source>
</evidence>
<name>A0AAV8YL72_9CUCU</name>
<evidence type="ECO:0000256" key="1">
    <source>
        <dbReference type="ARBA" id="ARBA00010994"/>
    </source>
</evidence>
<evidence type="ECO:0000313" key="2">
    <source>
        <dbReference type="EMBL" id="KAJ8952069.1"/>
    </source>
</evidence>
<dbReference type="GO" id="GO:0046785">
    <property type="term" value="P:microtubule polymerization"/>
    <property type="evidence" value="ECO:0007669"/>
    <property type="project" value="InterPro"/>
</dbReference>
<dbReference type="GO" id="GO:0015631">
    <property type="term" value="F:tubulin binding"/>
    <property type="evidence" value="ECO:0007669"/>
    <property type="project" value="InterPro"/>
</dbReference>
<comment type="caution">
    <text evidence="2">The sequence shown here is derived from an EMBL/GenBank/DDBJ whole genome shotgun (WGS) entry which is preliminary data.</text>
</comment>
<dbReference type="AlphaFoldDB" id="A0AAV8YL72"/>